<dbReference type="EMBL" id="PPPD01000001">
    <property type="protein sequence ID" value="PNY81658.1"/>
    <property type="molecule type" value="Genomic_DNA"/>
</dbReference>
<dbReference type="SUPFAM" id="SSF46894">
    <property type="entry name" value="C-terminal effector domain of the bipartite response regulators"/>
    <property type="match status" value="1"/>
</dbReference>
<dbReference type="Proteomes" id="UP000236379">
    <property type="component" value="Unassembled WGS sequence"/>
</dbReference>
<evidence type="ECO:0000313" key="1">
    <source>
        <dbReference type="EMBL" id="PNY81658.1"/>
    </source>
</evidence>
<dbReference type="InterPro" id="IPR016032">
    <property type="entry name" value="Sig_transdc_resp-reg_C-effctor"/>
</dbReference>
<accession>A0A2K3UYQ0</accession>
<evidence type="ECO:0000313" key="2">
    <source>
        <dbReference type="Proteomes" id="UP000236379"/>
    </source>
</evidence>
<proteinExistence type="predicted"/>
<gene>
    <name evidence="1" type="ORF">CVO96_09990</name>
</gene>
<dbReference type="GO" id="GO:0006355">
    <property type="term" value="P:regulation of DNA-templated transcription"/>
    <property type="evidence" value="ECO:0007669"/>
    <property type="project" value="InterPro"/>
</dbReference>
<dbReference type="Gene3D" id="1.10.10.10">
    <property type="entry name" value="Winged helix-like DNA-binding domain superfamily/Winged helix DNA-binding domain"/>
    <property type="match status" value="1"/>
</dbReference>
<reference evidence="1 2" key="1">
    <citation type="submission" date="2018-01" db="EMBL/GenBank/DDBJ databases">
        <title>Deinococcus koreensis sp. nov., a radiation-resistant bacterium isolated from river water.</title>
        <authorList>
            <person name="Choi A."/>
        </authorList>
    </citation>
    <scope>NUCLEOTIDE SEQUENCE [LARGE SCALE GENOMIC DNA]</scope>
    <source>
        <strain evidence="1 2">SJW1-2</strain>
    </source>
</reference>
<protein>
    <submittedName>
        <fullName evidence="1">Uncharacterized protein</fullName>
    </submittedName>
</protein>
<keyword evidence="2" id="KW-1185">Reference proteome</keyword>
<dbReference type="RefSeq" id="WP_103312099.1">
    <property type="nucleotide sequence ID" value="NZ_PPPD01000001.1"/>
</dbReference>
<dbReference type="InterPro" id="IPR036388">
    <property type="entry name" value="WH-like_DNA-bd_sf"/>
</dbReference>
<comment type="caution">
    <text evidence="1">The sequence shown here is derived from an EMBL/GenBank/DDBJ whole genome shotgun (WGS) entry which is preliminary data.</text>
</comment>
<dbReference type="OrthoDB" id="67666at2"/>
<dbReference type="GO" id="GO:0003677">
    <property type="term" value="F:DNA binding"/>
    <property type="evidence" value="ECO:0007669"/>
    <property type="project" value="InterPro"/>
</dbReference>
<dbReference type="AlphaFoldDB" id="A0A2K3UYQ0"/>
<organism evidence="1 2">
    <name type="scientific">Deinococcus koreensis</name>
    <dbReference type="NCBI Taxonomy" id="2054903"/>
    <lineage>
        <taxon>Bacteria</taxon>
        <taxon>Thermotogati</taxon>
        <taxon>Deinococcota</taxon>
        <taxon>Deinococci</taxon>
        <taxon>Deinococcales</taxon>
        <taxon>Deinococcaceae</taxon>
        <taxon>Deinococcus</taxon>
    </lineage>
</organism>
<sequence length="185" mass="20750">MITPTQQRAIEQAHAAGLNNPEIAAQTGLSVSTVKRYRAKSNLGGNGLVQQLARFGVQHVTDTARQLGLTVEMPASGARHDLLIQGRRVDVKAAGMVLSPAQTPSPRWQFWFKSSRREEMEEYDYALDQWRDAEVVICVCCPQVPYRPVAYLYEAYQLPKTLTFGRHGVHDYAHERWGLLGSVRA</sequence>
<name>A0A2K3UYQ0_9DEIO</name>